<gene>
    <name evidence="3" type="ORF">OINT_2000182</name>
</gene>
<dbReference type="InterPro" id="IPR010985">
    <property type="entry name" value="Ribbon_hlx_hlx"/>
</dbReference>
<organism evidence="3 4">
    <name type="scientific">Brucella intermedia LMG 3301</name>
    <dbReference type="NCBI Taxonomy" id="641118"/>
    <lineage>
        <taxon>Bacteria</taxon>
        <taxon>Pseudomonadati</taxon>
        <taxon>Pseudomonadota</taxon>
        <taxon>Alphaproteobacteria</taxon>
        <taxon>Hyphomicrobiales</taxon>
        <taxon>Brucellaceae</taxon>
        <taxon>Brucella/Ochrobactrum group</taxon>
        <taxon>Brucella</taxon>
    </lineage>
</organism>
<comment type="similarity">
    <text evidence="1">Belongs to the ParD antitoxin family.</text>
</comment>
<evidence type="ECO:0000313" key="3">
    <source>
        <dbReference type="EMBL" id="EEQ93050.1"/>
    </source>
</evidence>
<accession>C4WLR8</accession>
<dbReference type="NCBIfam" id="TIGR02606">
    <property type="entry name" value="antidote_CC2985"/>
    <property type="match status" value="1"/>
</dbReference>
<dbReference type="EMBL" id="ACQA01000002">
    <property type="protein sequence ID" value="EEQ93050.1"/>
    <property type="molecule type" value="Genomic_DNA"/>
</dbReference>
<keyword evidence="2" id="KW-1277">Toxin-antitoxin system</keyword>
<evidence type="ECO:0000313" key="4">
    <source>
        <dbReference type="Proteomes" id="UP000004386"/>
    </source>
</evidence>
<dbReference type="GO" id="GO:0006355">
    <property type="term" value="P:regulation of DNA-templated transcription"/>
    <property type="evidence" value="ECO:0007669"/>
    <property type="project" value="InterPro"/>
</dbReference>
<proteinExistence type="inferred from homology"/>
<dbReference type="HOGENOM" id="CLU_144805_6_0_5"/>
<dbReference type="SUPFAM" id="SSF47598">
    <property type="entry name" value="Ribbon-helix-helix"/>
    <property type="match status" value="1"/>
</dbReference>
<name>C4WLR8_9HYPH</name>
<sequence>MIRNLSCHYRRAMEAGQMISAELGKQLESYVQDLVDTGRYGSKSEVLREGVRLVQERETRLAALDASIMRGVADADASRTAGAEDVFGALRKRYQAMLPDTTE</sequence>
<dbReference type="AlphaFoldDB" id="C4WLR8"/>
<dbReference type="Gene3D" id="6.10.10.120">
    <property type="entry name" value="Antitoxin ParD1-like"/>
    <property type="match status" value="1"/>
</dbReference>
<evidence type="ECO:0000256" key="1">
    <source>
        <dbReference type="ARBA" id="ARBA00008580"/>
    </source>
</evidence>
<comment type="caution">
    <text evidence="3">The sequence shown here is derived from an EMBL/GenBank/DDBJ whole genome shotgun (WGS) entry which is preliminary data.</text>
</comment>
<dbReference type="InterPro" id="IPR038296">
    <property type="entry name" value="ParD_sf"/>
</dbReference>
<dbReference type="Proteomes" id="UP000004386">
    <property type="component" value="Unassembled WGS sequence"/>
</dbReference>
<protein>
    <submittedName>
        <fullName evidence="3">Addiction module antidote protein, CC2985 family</fullName>
    </submittedName>
</protein>
<dbReference type="Pfam" id="PF03693">
    <property type="entry name" value="ParD_antitoxin"/>
    <property type="match status" value="1"/>
</dbReference>
<reference evidence="3 4" key="1">
    <citation type="submission" date="2009-05" db="EMBL/GenBank/DDBJ databases">
        <authorList>
            <person name="Setubal J.C."/>
            <person name="Boyle S."/>
            <person name="Crasta O.R."/>
            <person name="Gillespie J.J."/>
            <person name="Kenyon R.W."/>
            <person name="Lu J."/>
            <person name="Mane S."/>
            <person name="Nagrani S."/>
            <person name="Shallom J.M."/>
            <person name="Shallom S."/>
            <person name="Shukla M."/>
            <person name="Snyder E.E."/>
            <person name="Sobral B.W."/>
            <person name="Wattam A.R."/>
            <person name="Will R."/>
            <person name="Williams K."/>
            <person name="Yoo H."/>
            <person name="Munk C."/>
            <person name="Tapia R."/>
            <person name="Green L."/>
            <person name="Rogers Y."/>
            <person name="Detter J.C."/>
            <person name="Bruce D."/>
            <person name="Brettin T.S."/>
            <person name="Tsolis R."/>
        </authorList>
    </citation>
    <scope>NUCLEOTIDE SEQUENCE [LARGE SCALE GENOMIC DNA]</scope>
    <source>
        <strain evidence="3 4">LMG 3301</strain>
    </source>
</reference>
<dbReference type="PANTHER" id="PTHR36582">
    <property type="entry name" value="ANTITOXIN PARD"/>
    <property type="match status" value="1"/>
</dbReference>
<dbReference type="PANTHER" id="PTHR36582:SF2">
    <property type="entry name" value="ANTITOXIN PARD"/>
    <property type="match status" value="1"/>
</dbReference>
<dbReference type="InterPro" id="IPR022789">
    <property type="entry name" value="ParD"/>
</dbReference>
<evidence type="ECO:0000256" key="2">
    <source>
        <dbReference type="ARBA" id="ARBA00022649"/>
    </source>
</evidence>